<evidence type="ECO:0000313" key="3">
    <source>
        <dbReference type="EMBL" id="WCC80017.1"/>
    </source>
</evidence>
<dbReference type="Proteomes" id="UP001212097">
    <property type="component" value="Chromosome"/>
</dbReference>
<evidence type="ECO:0008006" key="5">
    <source>
        <dbReference type="Google" id="ProtNLM"/>
    </source>
</evidence>
<keyword evidence="4" id="KW-1185">Reference proteome</keyword>
<keyword evidence="2" id="KW-1133">Transmembrane helix</keyword>
<feature type="transmembrane region" description="Helical" evidence="2">
    <location>
        <begin position="130"/>
        <end position="151"/>
    </location>
</feature>
<dbReference type="EMBL" id="CP115668">
    <property type="protein sequence ID" value="WCC80017.1"/>
    <property type="molecule type" value="Genomic_DNA"/>
</dbReference>
<accession>A0ABY7QYA8</accession>
<organism evidence="3 4">
    <name type="scientific">Cutibacterium equinum</name>
    <dbReference type="NCBI Taxonomy" id="3016342"/>
    <lineage>
        <taxon>Bacteria</taxon>
        <taxon>Bacillati</taxon>
        <taxon>Actinomycetota</taxon>
        <taxon>Actinomycetes</taxon>
        <taxon>Propionibacteriales</taxon>
        <taxon>Propionibacteriaceae</taxon>
        <taxon>Cutibacterium</taxon>
    </lineage>
</organism>
<feature type="region of interest" description="Disordered" evidence="1">
    <location>
        <begin position="158"/>
        <end position="177"/>
    </location>
</feature>
<keyword evidence="2" id="KW-0472">Membrane</keyword>
<dbReference type="RefSeq" id="WP_271418200.1">
    <property type="nucleotide sequence ID" value="NZ_CP115668.1"/>
</dbReference>
<sequence length="177" mass="20243">MLFAVTGFKRAMAVLGVVYLVIVGCLYFVLADRSDKFLRDGQVIEGTVQDIHYQHSANTGATRYLMHAESGHVAVISYTYNGKSSVVRSNPYRDARKYRVGQKVDLVIQEAHPHDNVVMVRDHTILGMHVIPWAFLASAVVMTAWFWRDYLVSRRRRRRRMVSHRQTPSAFEGMASQ</sequence>
<evidence type="ECO:0000256" key="1">
    <source>
        <dbReference type="SAM" id="MobiDB-lite"/>
    </source>
</evidence>
<protein>
    <recommendedName>
        <fullName evidence="5">DUF3592 domain-containing protein</fullName>
    </recommendedName>
</protein>
<name>A0ABY7QYA8_9ACTN</name>
<gene>
    <name evidence="3" type="ORF">O6R08_00115</name>
</gene>
<proteinExistence type="predicted"/>
<keyword evidence="2" id="KW-0812">Transmembrane</keyword>
<evidence type="ECO:0000256" key="2">
    <source>
        <dbReference type="SAM" id="Phobius"/>
    </source>
</evidence>
<feature type="compositionally biased region" description="Polar residues" evidence="1">
    <location>
        <begin position="164"/>
        <end position="177"/>
    </location>
</feature>
<evidence type="ECO:0000313" key="4">
    <source>
        <dbReference type="Proteomes" id="UP001212097"/>
    </source>
</evidence>
<feature type="transmembrane region" description="Helical" evidence="2">
    <location>
        <begin position="12"/>
        <end position="30"/>
    </location>
</feature>
<reference evidence="3 4" key="1">
    <citation type="submission" date="2023-06" db="EMBL/GenBank/DDBJ databases">
        <title>The Gram-positive Non-spore-bearing Anaerobic Bacilli of Human Feces.</title>
        <authorList>
            <person name="Eggerth A.H."/>
        </authorList>
    </citation>
    <scope>NUCLEOTIDE SEQUENCE [LARGE SCALE GENOMIC DNA]</scope>
    <source>
        <strain evidence="3 4">CBA3108</strain>
    </source>
</reference>